<accession>A0A915DN63</accession>
<keyword evidence="2" id="KW-1185">Reference proteome</keyword>
<feature type="compositionally biased region" description="Basic and acidic residues" evidence="1">
    <location>
        <begin position="146"/>
        <end position="167"/>
    </location>
</feature>
<feature type="compositionally biased region" description="Low complexity" evidence="1">
    <location>
        <begin position="46"/>
        <end position="56"/>
    </location>
</feature>
<protein>
    <submittedName>
        <fullName evidence="3">C2H2-type domain-containing protein</fullName>
    </submittedName>
</protein>
<dbReference type="WBParaSite" id="jg21223">
    <property type="protein sequence ID" value="jg21223"/>
    <property type="gene ID" value="jg21223"/>
</dbReference>
<name>A0A915DN63_9BILA</name>
<evidence type="ECO:0000313" key="2">
    <source>
        <dbReference type="Proteomes" id="UP000887574"/>
    </source>
</evidence>
<proteinExistence type="predicted"/>
<evidence type="ECO:0000256" key="1">
    <source>
        <dbReference type="SAM" id="MobiDB-lite"/>
    </source>
</evidence>
<organism evidence="2 3">
    <name type="scientific">Ditylenchus dipsaci</name>
    <dbReference type="NCBI Taxonomy" id="166011"/>
    <lineage>
        <taxon>Eukaryota</taxon>
        <taxon>Metazoa</taxon>
        <taxon>Ecdysozoa</taxon>
        <taxon>Nematoda</taxon>
        <taxon>Chromadorea</taxon>
        <taxon>Rhabditida</taxon>
        <taxon>Tylenchina</taxon>
        <taxon>Tylenchomorpha</taxon>
        <taxon>Sphaerularioidea</taxon>
        <taxon>Anguinidae</taxon>
        <taxon>Anguininae</taxon>
        <taxon>Ditylenchus</taxon>
    </lineage>
</organism>
<feature type="region of interest" description="Disordered" evidence="1">
    <location>
        <begin position="134"/>
        <end position="215"/>
    </location>
</feature>
<feature type="region of interest" description="Disordered" evidence="1">
    <location>
        <begin position="46"/>
        <end position="69"/>
    </location>
</feature>
<dbReference type="Proteomes" id="UP000887574">
    <property type="component" value="Unplaced"/>
</dbReference>
<evidence type="ECO:0000313" key="3">
    <source>
        <dbReference type="WBParaSite" id="jg21223"/>
    </source>
</evidence>
<dbReference type="AlphaFoldDB" id="A0A915DN63"/>
<reference evidence="3" key="1">
    <citation type="submission" date="2022-11" db="UniProtKB">
        <authorList>
            <consortium name="WormBaseParasite"/>
        </authorList>
    </citation>
    <scope>IDENTIFICATION</scope>
</reference>
<sequence>MVSPEIDQSKQQIRKCIEKCIQQCFPSYSASTLQPMDLTSFTFVQQSGSTSQSPGSNMADETRSIDSSCADSYVESTTEVKPPKVVGHSEVEKVALDADHQCKDAPPTIAELKLNLAEIKAVQIKADIAEPAIHPPQPLEQQSPVDHGKSSMKEGEKRKSKQDNDHKPKAKKSFPSQTDARRASQFRRSVSRSIVREPNKPHPSNNSKKEAGAQPRTALRLHINSHLKYPLYTCRKCHRDFYAQQSQALHHTLSVMGVGKKLLIDRADRHWCKLGEHLTRFFQMPKLRLTLEEKDLYTKPKHKNIILLEK</sequence>